<protein>
    <recommendedName>
        <fullName evidence="2">25S rRNA (uridine-N(3))-methyltransferase BMT5-like domain-containing protein</fullName>
    </recommendedName>
</protein>
<evidence type="ECO:0000256" key="1">
    <source>
        <dbReference type="SAM" id="MobiDB-lite"/>
    </source>
</evidence>
<sequence>MGRKRKRERRPPAVIPSSSPSSPTRKKTRSGSERYSSSHLLLLVGEGDFSFSLSLANTFGSATNIVATSKDSQVDVQAKYGMAKRNLDALKTMGALIFHDVDAITMDHHTVLRFFRFDRIIFNFPHAGFMVSIQNFSPFLSSLHRQLVLGFFRTAANMIKPHGEIHVSHKTGEPYDKWKLEELAAKCSLRLIECSQFRSSDYPGYANKRGAGKSPDLAFRLGSCCTFKFKFYDARQELDRLRKSLVPRNGV</sequence>
<evidence type="ECO:0000313" key="4">
    <source>
        <dbReference type="Proteomes" id="UP001412067"/>
    </source>
</evidence>
<organism evidence="3 4">
    <name type="scientific">Platanthera guangdongensis</name>
    <dbReference type="NCBI Taxonomy" id="2320717"/>
    <lineage>
        <taxon>Eukaryota</taxon>
        <taxon>Viridiplantae</taxon>
        <taxon>Streptophyta</taxon>
        <taxon>Embryophyta</taxon>
        <taxon>Tracheophyta</taxon>
        <taxon>Spermatophyta</taxon>
        <taxon>Magnoliopsida</taxon>
        <taxon>Liliopsida</taxon>
        <taxon>Asparagales</taxon>
        <taxon>Orchidaceae</taxon>
        <taxon>Orchidoideae</taxon>
        <taxon>Orchideae</taxon>
        <taxon>Orchidinae</taxon>
        <taxon>Platanthera</taxon>
    </lineage>
</organism>
<dbReference type="InterPro" id="IPR019446">
    <property type="entry name" value="BMT5-like"/>
</dbReference>
<dbReference type="SUPFAM" id="SSF53335">
    <property type="entry name" value="S-adenosyl-L-methionine-dependent methyltransferases"/>
    <property type="match status" value="1"/>
</dbReference>
<dbReference type="Proteomes" id="UP001412067">
    <property type="component" value="Unassembled WGS sequence"/>
</dbReference>
<evidence type="ECO:0000313" key="3">
    <source>
        <dbReference type="EMBL" id="KAK8939767.1"/>
    </source>
</evidence>
<dbReference type="EMBL" id="JBBWWR010000020">
    <property type="protein sequence ID" value="KAK8939767.1"/>
    <property type="molecule type" value="Genomic_DNA"/>
</dbReference>
<dbReference type="InterPro" id="IPR029063">
    <property type="entry name" value="SAM-dependent_MTases_sf"/>
</dbReference>
<gene>
    <name evidence="3" type="ORF">KSP40_PGU002880</name>
</gene>
<feature type="domain" description="25S rRNA (uridine-N(3))-methyltransferase BMT5-like" evidence="2">
    <location>
        <begin position="42"/>
        <end position="209"/>
    </location>
</feature>
<reference evidence="3 4" key="1">
    <citation type="journal article" date="2022" name="Nat. Plants">
        <title>Genomes of leafy and leafless Platanthera orchids illuminate the evolution of mycoheterotrophy.</title>
        <authorList>
            <person name="Li M.H."/>
            <person name="Liu K.W."/>
            <person name="Li Z."/>
            <person name="Lu H.C."/>
            <person name="Ye Q.L."/>
            <person name="Zhang D."/>
            <person name="Wang J.Y."/>
            <person name="Li Y.F."/>
            <person name="Zhong Z.M."/>
            <person name="Liu X."/>
            <person name="Yu X."/>
            <person name="Liu D.K."/>
            <person name="Tu X.D."/>
            <person name="Liu B."/>
            <person name="Hao Y."/>
            <person name="Liao X.Y."/>
            <person name="Jiang Y.T."/>
            <person name="Sun W.H."/>
            <person name="Chen J."/>
            <person name="Chen Y.Q."/>
            <person name="Ai Y."/>
            <person name="Zhai J.W."/>
            <person name="Wu S.S."/>
            <person name="Zhou Z."/>
            <person name="Hsiao Y.Y."/>
            <person name="Wu W.L."/>
            <person name="Chen Y.Y."/>
            <person name="Lin Y.F."/>
            <person name="Hsu J.L."/>
            <person name="Li C.Y."/>
            <person name="Wang Z.W."/>
            <person name="Zhao X."/>
            <person name="Zhong W.Y."/>
            <person name="Ma X.K."/>
            <person name="Ma L."/>
            <person name="Huang J."/>
            <person name="Chen G.Z."/>
            <person name="Huang M.Z."/>
            <person name="Huang L."/>
            <person name="Peng D.H."/>
            <person name="Luo Y.B."/>
            <person name="Zou S.Q."/>
            <person name="Chen S.P."/>
            <person name="Lan S."/>
            <person name="Tsai W.C."/>
            <person name="Van de Peer Y."/>
            <person name="Liu Z.J."/>
        </authorList>
    </citation>
    <scope>NUCLEOTIDE SEQUENCE [LARGE SCALE GENOMIC DNA]</scope>
    <source>
        <strain evidence="3">Lor288</strain>
    </source>
</reference>
<name>A0ABR2LFP5_9ASPA</name>
<feature type="region of interest" description="Disordered" evidence="1">
    <location>
        <begin position="1"/>
        <end position="33"/>
    </location>
</feature>
<dbReference type="PANTHER" id="PTHR11538">
    <property type="entry name" value="PHENYLALANYL-TRNA SYNTHETASE"/>
    <property type="match status" value="1"/>
</dbReference>
<keyword evidence="4" id="KW-1185">Reference proteome</keyword>
<dbReference type="PANTHER" id="PTHR11538:SF26">
    <property type="entry name" value="FERREDOXIN-FOLD ANTICODON-BINDING DOMAIN-CONTAINING PROTEIN 1"/>
    <property type="match status" value="1"/>
</dbReference>
<evidence type="ECO:0000259" key="2">
    <source>
        <dbReference type="Pfam" id="PF10354"/>
    </source>
</evidence>
<comment type="caution">
    <text evidence="3">The sequence shown here is derived from an EMBL/GenBank/DDBJ whole genome shotgun (WGS) entry which is preliminary data.</text>
</comment>
<accession>A0ABR2LFP5</accession>
<proteinExistence type="predicted"/>
<dbReference type="Pfam" id="PF10354">
    <property type="entry name" value="BMT5-like"/>
    <property type="match status" value="1"/>
</dbReference>